<dbReference type="InParanoid" id="A0A165MTM0"/>
<evidence type="ECO:0000259" key="1">
    <source>
        <dbReference type="PROSITE" id="PS50011"/>
    </source>
</evidence>
<dbReference type="GO" id="GO:0004674">
    <property type="term" value="F:protein serine/threonine kinase activity"/>
    <property type="evidence" value="ECO:0007669"/>
    <property type="project" value="TreeGrafter"/>
</dbReference>
<dbReference type="SUPFAM" id="SSF56112">
    <property type="entry name" value="Protein kinase-like (PK-like)"/>
    <property type="match status" value="1"/>
</dbReference>
<dbReference type="PROSITE" id="PS00109">
    <property type="entry name" value="PROTEIN_KINASE_TYR"/>
    <property type="match status" value="1"/>
</dbReference>
<dbReference type="InterPro" id="IPR000719">
    <property type="entry name" value="Prot_kinase_dom"/>
</dbReference>
<evidence type="ECO:0000313" key="2">
    <source>
        <dbReference type="EMBL" id="KZT18759.1"/>
    </source>
</evidence>
<evidence type="ECO:0000313" key="3">
    <source>
        <dbReference type="Proteomes" id="UP000076761"/>
    </source>
</evidence>
<dbReference type="GO" id="GO:0005524">
    <property type="term" value="F:ATP binding"/>
    <property type="evidence" value="ECO:0007669"/>
    <property type="project" value="InterPro"/>
</dbReference>
<name>A0A165MTM0_9AGAM</name>
<feature type="domain" description="Protein kinase" evidence="1">
    <location>
        <begin position="106"/>
        <end position="373"/>
    </location>
</feature>
<dbReference type="InterPro" id="IPR008266">
    <property type="entry name" value="Tyr_kinase_AS"/>
</dbReference>
<dbReference type="InterPro" id="IPR001245">
    <property type="entry name" value="Ser-Thr/Tyr_kinase_cat_dom"/>
</dbReference>
<dbReference type="STRING" id="1314782.A0A165MTM0"/>
<keyword evidence="2" id="KW-0418">Kinase</keyword>
<dbReference type="InterPro" id="IPR011009">
    <property type="entry name" value="Kinase-like_dom_sf"/>
</dbReference>
<dbReference type="EMBL" id="KV425662">
    <property type="protein sequence ID" value="KZT18759.1"/>
    <property type="molecule type" value="Genomic_DNA"/>
</dbReference>
<proteinExistence type="predicted"/>
<dbReference type="Pfam" id="PF07714">
    <property type="entry name" value="PK_Tyr_Ser-Thr"/>
    <property type="match status" value="1"/>
</dbReference>
<dbReference type="Gene3D" id="1.10.510.10">
    <property type="entry name" value="Transferase(Phosphotransferase) domain 1"/>
    <property type="match status" value="1"/>
</dbReference>
<keyword evidence="3" id="KW-1185">Reference proteome</keyword>
<protein>
    <submittedName>
        <fullName evidence="2">Kinase-like protein</fullName>
    </submittedName>
</protein>
<sequence length="500" mass="56856">MDEQSIESLLERLQCSRYIEDGVTGKRTDGIRRTLRTLVAQYEDDQIIGAISTGTAPGFIDALLQHLRREHSSKSHLSAHLTKLMLRAAHVTACLPPSLFISGVSITDLNLVYGGGFADIYQGEYEGHLVAVRCLRFFTNQSRKRRAEVERVLYREALLWRSLNHPRLLELYGIDQQVRPPLLCMISPWMDQGNMNQYIDHYQPPRSTIFRLLCEVAEGLAYIHGRHLVHGDLRGANILINDDHEAVLADFGLARVTDVTRSTSRNAGAVRWMAPELHDPTLAEGADRRSADVYSFAMLWVEVWTEYPPFESISKEGQVILTVMAGNRPDRPRHESHGYLTDCLWELVQACWHQEPQWRPAIRDVWAWLHGYINNTYLLYHPLFSSAGISQRSQSLLKTTALPPVPSRSLSRSGHYRVGKNSRRLLGPCYLDARRDGLKAPVFSSQKVRLALSRGMRHAKPIGMASPVELEIWKGIRHPNVACPIGFAYWNSEVYMVRSM</sequence>
<dbReference type="Proteomes" id="UP000076761">
    <property type="component" value="Unassembled WGS sequence"/>
</dbReference>
<dbReference type="AlphaFoldDB" id="A0A165MTM0"/>
<accession>A0A165MTM0</accession>
<organism evidence="2 3">
    <name type="scientific">Neolentinus lepideus HHB14362 ss-1</name>
    <dbReference type="NCBI Taxonomy" id="1314782"/>
    <lineage>
        <taxon>Eukaryota</taxon>
        <taxon>Fungi</taxon>
        <taxon>Dikarya</taxon>
        <taxon>Basidiomycota</taxon>
        <taxon>Agaricomycotina</taxon>
        <taxon>Agaricomycetes</taxon>
        <taxon>Gloeophyllales</taxon>
        <taxon>Gloeophyllaceae</taxon>
        <taxon>Neolentinus</taxon>
    </lineage>
</organism>
<dbReference type="InterPro" id="IPR051681">
    <property type="entry name" value="Ser/Thr_Kinases-Pseudokinases"/>
</dbReference>
<dbReference type="PROSITE" id="PS50011">
    <property type="entry name" value="PROTEIN_KINASE_DOM"/>
    <property type="match status" value="1"/>
</dbReference>
<reference evidence="2 3" key="1">
    <citation type="journal article" date="2016" name="Mol. Biol. Evol.">
        <title>Comparative Genomics of Early-Diverging Mushroom-Forming Fungi Provides Insights into the Origins of Lignocellulose Decay Capabilities.</title>
        <authorList>
            <person name="Nagy L.G."/>
            <person name="Riley R."/>
            <person name="Tritt A."/>
            <person name="Adam C."/>
            <person name="Daum C."/>
            <person name="Floudas D."/>
            <person name="Sun H."/>
            <person name="Yadav J.S."/>
            <person name="Pangilinan J."/>
            <person name="Larsson K.H."/>
            <person name="Matsuura K."/>
            <person name="Barry K."/>
            <person name="Labutti K."/>
            <person name="Kuo R."/>
            <person name="Ohm R.A."/>
            <person name="Bhattacharya S.S."/>
            <person name="Shirouzu T."/>
            <person name="Yoshinaga Y."/>
            <person name="Martin F.M."/>
            <person name="Grigoriev I.V."/>
            <person name="Hibbett D.S."/>
        </authorList>
    </citation>
    <scope>NUCLEOTIDE SEQUENCE [LARGE SCALE GENOMIC DNA]</scope>
    <source>
        <strain evidence="2 3">HHB14362 ss-1</strain>
    </source>
</reference>
<keyword evidence="2" id="KW-0808">Transferase</keyword>
<dbReference type="PANTHER" id="PTHR44329">
    <property type="entry name" value="SERINE/THREONINE-PROTEIN KINASE TNNI3K-RELATED"/>
    <property type="match status" value="1"/>
</dbReference>
<gene>
    <name evidence="2" type="ORF">NEOLEDRAFT_118021</name>
</gene>
<dbReference type="OrthoDB" id="4062651at2759"/>